<accession>A0A931B9E0</accession>
<reference evidence="2" key="1">
    <citation type="submission" date="2020-11" db="EMBL/GenBank/DDBJ databases">
        <title>Isolation and identification of active actinomycetes.</title>
        <authorList>
            <person name="Yu B."/>
        </authorList>
    </citation>
    <scope>NUCLEOTIDE SEQUENCE</scope>
    <source>
        <strain evidence="2">NEAU-YB345</strain>
    </source>
</reference>
<evidence type="ECO:0000313" key="2">
    <source>
        <dbReference type="EMBL" id="MBF9069300.1"/>
    </source>
</evidence>
<name>A0A931B9E0_9ACTN</name>
<sequence length="322" mass="33103">MSVRRPHVRRRPRLVAATGVSALALAGAAATVLPAQAASAAPPLTTTVTVGNPVASGPLQPGGRAESFTVTVKNISNITAPFSGSVYVTPQGVLSLGQADVSVTETPIHAPATALALGTDNGGLTGSFTAKTGGEFRIPAHASYSWKFTLSATKAWPVNDNGFTVAFGGSSKVLDFKVGGARTGGPLTATLSGGDYLAANHPMYETLTVVNRTGAALKAPIWENLYLSNAGSDYQTVGRTDIRLSTWQNGHWVAWSPNNLPGLPYGLAAGASASITVRFQLVGQTMTTPTGHIELHIAGGVNGAVPNGAGTFDATRTFLVRR</sequence>
<dbReference type="RefSeq" id="WP_196194452.1">
    <property type="nucleotide sequence ID" value="NZ_JADPRT010000005.1"/>
</dbReference>
<gene>
    <name evidence="2" type="ORF">I2501_14835</name>
</gene>
<dbReference type="AlphaFoldDB" id="A0A931B9E0"/>
<keyword evidence="3" id="KW-1185">Reference proteome</keyword>
<keyword evidence="1" id="KW-0732">Signal</keyword>
<dbReference type="PROSITE" id="PS51318">
    <property type="entry name" value="TAT"/>
    <property type="match status" value="1"/>
</dbReference>
<protein>
    <submittedName>
        <fullName evidence="2">Uncharacterized protein</fullName>
    </submittedName>
</protein>
<evidence type="ECO:0000256" key="1">
    <source>
        <dbReference type="SAM" id="SignalP"/>
    </source>
</evidence>
<feature type="chain" id="PRO_5039291581" evidence="1">
    <location>
        <begin position="38"/>
        <end position="322"/>
    </location>
</feature>
<dbReference type="InterPro" id="IPR006311">
    <property type="entry name" value="TAT_signal"/>
</dbReference>
<dbReference type="Proteomes" id="UP000657385">
    <property type="component" value="Unassembled WGS sequence"/>
</dbReference>
<feature type="signal peptide" evidence="1">
    <location>
        <begin position="1"/>
        <end position="37"/>
    </location>
</feature>
<organism evidence="2 3">
    <name type="scientific">Streptacidiphilus fuscans</name>
    <dbReference type="NCBI Taxonomy" id="2789292"/>
    <lineage>
        <taxon>Bacteria</taxon>
        <taxon>Bacillati</taxon>
        <taxon>Actinomycetota</taxon>
        <taxon>Actinomycetes</taxon>
        <taxon>Kitasatosporales</taxon>
        <taxon>Streptomycetaceae</taxon>
        <taxon>Streptacidiphilus</taxon>
    </lineage>
</organism>
<proteinExistence type="predicted"/>
<evidence type="ECO:0000313" key="3">
    <source>
        <dbReference type="Proteomes" id="UP000657385"/>
    </source>
</evidence>
<dbReference type="EMBL" id="JADPRT010000005">
    <property type="protein sequence ID" value="MBF9069300.1"/>
    <property type="molecule type" value="Genomic_DNA"/>
</dbReference>
<comment type="caution">
    <text evidence="2">The sequence shown here is derived from an EMBL/GenBank/DDBJ whole genome shotgun (WGS) entry which is preliminary data.</text>
</comment>